<dbReference type="OrthoDB" id="7210869at2"/>
<protein>
    <recommendedName>
        <fullName evidence="3">Antibiotic biosynthesis monooxygenase</fullName>
    </recommendedName>
</protein>
<reference evidence="2" key="1">
    <citation type="submission" date="2015-07" db="EMBL/GenBank/DDBJ databases">
        <authorList>
            <person name="Rodrigo-Torres Lidia"/>
            <person name="Arahal R.David."/>
        </authorList>
    </citation>
    <scope>NUCLEOTIDE SEQUENCE [LARGE SCALE GENOMIC DNA]</scope>
    <source>
        <strain evidence="2">CECT 5096</strain>
    </source>
</reference>
<gene>
    <name evidence="1" type="ORF">LA5096_03501</name>
</gene>
<name>A0A0M6ZTV7_9HYPH</name>
<evidence type="ECO:0008006" key="3">
    <source>
        <dbReference type="Google" id="ProtNLM"/>
    </source>
</evidence>
<dbReference type="EMBL" id="CXWC01000011">
    <property type="protein sequence ID" value="CTQ73043.1"/>
    <property type="molecule type" value="Genomic_DNA"/>
</dbReference>
<dbReference type="GeneID" id="97670842"/>
<dbReference type="AlphaFoldDB" id="A0A0M6ZTV7"/>
<accession>A0A0M6ZTV7</accession>
<dbReference type="Proteomes" id="UP000049983">
    <property type="component" value="Unassembled WGS sequence"/>
</dbReference>
<evidence type="ECO:0000313" key="1">
    <source>
        <dbReference type="EMBL" id="CTQ73043.1"/>
    </source>
</evidence>
<dbReference type="STRING" id="311410.LA5095_00361"/>
<proteinExistence type="predicted"/>
<sequence>MIKRIWHGWTTHENADRYFGILTDTVIPGIEAKTIPGYLGIEVLRRDLTDEVEFKTIMSFRSIDDVIAFQGPNYARSHVPGAAQEVLKRWDQTAEHYEFLLSRNAAGAMT</sequence>
<keyword evidence="2" id="KW-1185">Reference proteome</keyword>
<organism evidence="1 2">
    <name type="scientific">Roseibium album</name>
    <dbReference type="NCBI Taxonomy" id="311410"/>
    <lineage>
        <taxon>Bacteria</taxon>
        <taxon>Pseudomonadati</taxon>
        <taxon>Pseudomonadota</taxon>
        <taxon>Alphaproteobacteria</taxon>
        <taxon>Hyphomicrobiales</taxon>
        <taxon>Stappiaceae</taxon>
        <taxon>Roseibium</taxon>
    </lineage>
</organism>
<evidence type="ECO:0000313" key="2">
    <source>
        <dbReference type="Proteomes" id="UP000049983"/>
    </source>
</evidence>
<dbReference type="RefSeq" id="WP_055111405.1">
    <property type="nucleotide sequence ID" value="NZ_CXWA01000006.1"/>
</dbReference>